<accession>A0A0P6X1R4</accession>
<feature type="transmembrane region" description="Helical" evidence="1">
    <location>
        <begin position="34"/>
        <end position="53"/>
    </location>
</feature>
<dbReference type="STRING" id="229920.ADM99_02895"/>
<protein>
    <submittedName>
        <fullName evidence="2">Uncharacterized protein</fullName>
    </submittedName>
</protein>
<reference evidence="2 3" key="1">
    <citation type="submission" date="2015-07" db="EMBL/GenBank/DDBJ databases">
        <title>Genome sequence of Leptolinea tardivitalis DSM 16556.</title>
        <authorList>
            <person name="Hemp J."/>
            <person name="Ward L.M."/>
            <person name="Pace L.A."/>
            <person name="Fischer W.W."/>
        </authorList>
    </citation>
    <scope>NUCLEOTIDE SEQUENCE [LARGE SCALE GENOMIC DNA]</scope>
    <source>
        <strain evidence="2 3">YMTK-2</strain>
    </source>
</reference>
<organism evidence="2 3">
    <name type="scientific">Leptolinea tardivitalis</name>
    <dbReference type="NCBI Taxonomy" id="229920"/>
    <lineage>
        <taxon>Bacteria</taxon>
        <taxon>Bacillati</taxon>
        <taxon>Chloroflexota</taxon>
        <taxon>Anaerolineae</taxon>
        <taxon>Anaerolineales</taxon>
        <taxon>Anaerolineaceae</taxon>
        <taxon>Leptolinea</taxon>
    </lineage>
</organism>
<evidence type="ECO:0000256" key="1">
    <source>
        <dbReference type="SAM" id="Phobius"/>
    </source>
</evidence>
<dbReference type="RefSeq" id="WP_062421593.1">
    <property type="nucleotide sequence ID" value="NZ_BBYA01000009.1"/>
</dbReference>
<name>A0A0P6X1R4_9CHLR</name>
<keyword evidence="1" id="KW-1133">Transmembrane helix</keyword>
<keyword evidence="3" id="KW-1185">Reference proteome</keyword>
<dbReference type="EMBL" id="LGCK01000006">
    <property type="protein sequence ID" value="KPL73205.1"/>
    <property type="molecule type" value="Genomic_DNA"/>
</dbReference>
<evidence type="ECO:0000313" key="3">
    <source>
        <dbReference type="Proteomes" id="UP000050430"/>
    </source>
</evidence>
<keyword evidence="1" id="KW-0812">Transmembrane</keyword>
<comment type="caution">
    <text evidence="2">The sequence shown here is derived from an EMBL/GenBank/DDBJ whole genome shotgun (WGS) entry which is preliminary data.</text>
</comment>
<proteinExistence type="predicted"/>
<dbReference type="Proteomes" id="UP000050430">
    <property type="component" value="Unassembled WGS sequence"/>
</dbReference>
<dbReference type="AlphaFoldDB" id="A0A0P6X1R4"/>
<sequence length="115" mass="12539">MSDEIETPEVDIDENEPVFFKVKALTLVASAARIISWVVLAGFVAIIAGNLYNLNELSQGAKLAELLKAASPRLWMVTNLVTPFLIGATCFITLQGVCNIIDALLEVDFNTREAK</sequence>
<feature type="transmembrane region" description="Helical" evidence="1">
    <location>
        <begin position="74"/>
        <end position="94"/>
    </location>
</feature>
<evidence type="ECO:0000313" key="2">
    <source>
        <dbReference type="EMBL" id="KPL73205.1"/>
    </source>
</evidence>
<keyword evidence="1" id="KW-0472">Membrane</keyword>
<gene>
    <name evidence="2" type="ORF">ADM99_02895</name>
</gene>